<proteinExistence type="predicted"/>
<reference evidence="1 2" key="1">
    <citation type="submission" date="2020-04" db="EMBL/GenBank/DDBJ databases">
        <title>Genome-Wide Identification of 5-Methylcytosine Sites in Bacterial Genomes By High-Throughput Sequencing of MspJI Restriction Fragments.</title>
        <authorList>
            <person name="Wu V."/>
        </authorList>
    </citation>
    <scope>NUCLEOTIDE SEQUENCE [LARGE SCALE GENOMIC DNA]</scope>
    <source>
        <strain evidence="1 2">S2</strain>
    </source>
</reference>
<dbReference type="EMBL" id="CP051128">
    <property type="protein sequence ID" value="QIZ10992.1"/>
    <property type="molecule type" value="Genomic_DNA"/>
</dbReference>
<accession>A0A6H1PC43</accession>
<evidence type="ECO:0000313" key="2">
    <source>
        <dbReference type="Proteomes" id="UP000501868"/>
    </source>
</evidence>
<evidence type="ECO:0000313" key="1">
    <source>
        <dbReference type="EMBL" id="QIZ10992.1"/>
    </source>
</evidence>
<dbReference type="AlphaFoldDB" id="A0A6H1PC43"/>
<name>A0A6H1PC43_PRIMG</name>
<reference evidence="1 2" key="2">
    <citation type="submission" date="2020-04" db="EMBL/GenBank/DDBJ databases">
        <authorList>
            <person name="Fomenkov A."/>
            <person name="Anton B.P."/>
            <person name="Roberts R.J."/>
        </authorList>
    </citation>
    <scope>NUCLEOTIDE SEQUENCE [LARGE SCALE GENOMIC DNA]</scope>
    <source>
        <strain evidence="1 2">S2</strain>
    </source>
</reference>
<dbReference type="Proteomes" id="UP000501868">
    <property type="component" value="Chromosome"/>
</dbReference>
<sequence length="44" mass="5201">MKVNEPTGVKGYWIVDNRTETVEVFIFKESGYYQLQELYVKGKI</sequence>
<organism evidence="1 2">
    <name type="scientific">Priestia megaterium</name>
    <name type="common">Bacillus megaterium</name>
    <dbReference type="NCBI Taxonomy" id="1404"/>
    <lineage>
        <taxon>Bacteria</taxon>
        <taxon>Bacillati</taxon>
        <taxon>Bacillota</taxon>
        <taxon>Bacilli</taxon>
        <taxon>Bacillales</taxon>
        <taxon>Bacillaceae</taxon>
        <taxon>Priestia</taxon>
    </lineage>
</organism>
<gene>
    <name evidence="1" type="ORF">HFZ78_17165</name>
</gene>
<protein>
    <submittedName>
        <fullName evidence="1">Uncharacterized protein</fullName>
    </submittedName>
</protein>